<name>U5ESI3_9DIPT</name>
<protein>
    <recommendedName>
        <fullName evidence="1">DUF4806 domain-containing protein</fullName>
    </recommendedName>
</protein>
<dbReference type="Pfam" id="PF16064">
    <property type="entry name" value="DUF4806"/>
    <property type="match status" value="1"/>
</dbReference>
<sequence>MSVIQSNISTTIRSFNITDDIRIEVKKFRTSSDINDIDIEDEDNISVIQRIQKQFCDENKIPNSENLKEIISRLDAIEKKLENIIYMNTHVQQHLINQQSESLAEQPQVATSTTSNENLKLVEFPINNFEDLRELESTIISDQNSFMSFVNFVSSTVKRYDRDLTKIVNDLVTDNLLIQMSCDDSNSNSILKFYTFSHLLYDIWKIEGCTTRTAFVKQLENLVKKVQNRSIAFEYLRRQVNNQ</sequence>
<accession>U5ESI3</accession>
<feature type="domain" description="DUF4806" evidence="1">
    <location>
        <begin position="120"/>
        <end position="202"/>
    </location>
</feature>
<evidence type="ECO:0000313" key="2">
    <source>
        <dbReference type="EMBL" id="JAB55045.1"/>
    </source>
</evidence>
<dbReference type="InterPro" id="IPR032071">
    <property type="entry name" value="DUF4806"/>
</dbReference>
<dbReference type="AlphaFoldDB" id="U5ESI3"/>
<reference evidence="2" key="1">
    <citation type="journal article" date="2014" name="Insect Biochem. Mol. Biol.">
        <title>An insight into the sialome of the frog biting fly, Corethrella appendiculata.</title>
        <authorList>
            <person name="Ribeiro J.M.C."/>
            <person name="Chagas A.C."/>
            <person name="Pham V.M."/>
            <person name="Lounibos L.P."/>
            <person name="Calvo E."/>
        </authorList>
    </citation>
    <scope>NUCLEOTIDE SEQUENCE</scope>
    <source>
        <tissue evidence="2">Salivary glands</tissue>
    </source>
</reference>
<dbReference type="EMBL" id="GANO01004826">
    <property type="protein sequence ID" value="JAB55045.1"/>
    <property type="molecule type" value="mRNA"/>
</dbReference>
<proteinExistence type="evidence at transcript level"/>
<evidence type="ECO:0000259" key="1">
    <source>
        <dbReference type="Pfam" id="PF16064"/>
    </source>
</evidence>
<organism evidence="2">
    <name type="scientific">Corethrella appendiculata</name>
    <dbReference type="NCBI Taxonomy" id="1370023"/>
    <lineage>
        <taxon>Eukaryota</taxon>
        <taxon>Metazoa</taxon>
        <taxon>Ecdysozoa</taxon>
        <taxon>Arthropoda</taxon>
        <taxon>Hexapoda</taxon>
        <taxon>Insecta</taxon>
        <taxon>Pterygota</taxon>
        <taxon>Neoptera</taxon>
        <taxon>Endopterygota</taxon>
        <taxon>Diptera</taxon>
        <taxon>Nematocera</taxon>
        <taxon>Culicoidea</taxon>
        <taxon>Chaoboridae</taxon>
        <taxon>Corethrella</taxon>
    </lineage>
</organism>